<name>A0A077ZY74_STYLE</name>
<proteinExistence type="predicted"/>
<evidence type="ECO:0000313" key="2">
    <source>
        <dbReference type="Proteomes" id="UP000039865"/>
    </source>
</evidence>
<keyword evidence="2" id="KW-1185">Reference proteome</keyword>
<protein>
    <submittedName>
        <fullName evidence="1">Uncharacterized protein</fullName>
    </submittedName>
</protein>
<evidence type="ECO:0000313" key="1">
    <source>
        <dbReference type="EMBL" id="CDW74587.1"/>
    </source>
</evidence>
<sequence length="436" mass="49876">MSSLTSMSFTVADELQDVIGKGPQMISQIKAYQSQYSQRLIKLGYALVQIDQYPYQEQMDIIGVLQSINLLIDQQFQEMTYISSIMHAYQNDTCNQRYLISTSKIFDGFKLLLANVIQDQLNYNETSYQEFLQFCVDDMCAESLRRMMYSLIGETPSDCLILDVIKYGSVKNGFQAGISDVFAYQGSYLLQVLNIAVIVESAFRGYIDGSASVTTLDKIYGPYVKDAYDTVVDTYEDILDNYFENGMINLIQQTKNLLDSGLNNEDLIKGADEYIQTYVNFYNPQITWEAYLVKGPILYNKCLNCFVYEDPNSDQKLVYLSVNNTYQPVSLLSMSKNITDASKNFTSPENFTIFLIQNRSLCITGVTYLQSNPRLYDYTSYSYYTQFSATNFNILIWQQKDVGCLTVNDVKSSAQSQQFKLQTAIRDQQEKMANII</sequence>
<gene>
    <name evidence="1" type="primary">Contig711.g786</name>
    <name evidence="1" type="ORF">STYLEM_3567</name>
</gene>
<accession>A0A077ZY74</accession>
<dbReference type="EMBL" id="CCKQ01003471">
    <property type="protein sequence ID" value="CDW74587.1"/>
    <property type="molecule type" value="Genomic_DNA"/>
</dbReference>
<dbReference type="AlphaFoldDB" id="A0A077ZY74"/>
<reference evidence="1 2" key="1">
    <citation type="submission" date="2014-06" db="EMBL/GenBank/DDBJ databases">
        <authorList>
            <person name="Swart Estienne"/>
        </authorList>
    </citation>
    <scope>NUCLEOTIDE SEQUENCE [LARGE SCALE GENOMIC DNA]</scope>
    <source>
        <strain evidence="1 2">130c</strain>
    </source>
</reference>
<dbReference type="Proteomes" id="UP000039865">
    <property type="component" value="Unassembled WGS sequence"/>
</dbReference>
<organism evidence="1 2">
    <name type="scientific">Stylonychia lemnae</name>
    <name type="common">Ciliate</name>
    <dbReference type="NCBI Taxonomy" id="5949"/>
    <lineage>
        <taxon>Eukaryota</taxon>
        <taxon>Sar</taxon>
        <taxon>Alveolata</taxon>
        <taxon>Ciliophora</taxon>
        <taxon>Intramacronucleata</taxon>
        <taxon>Spirotrichea</taxon>
        <taxon>Stichotrichia</taxon>
        <taxon>Sporadotrichida</taxon>
        <taxon>Oxytrichidae</taxon>
        <taxon>Stylonychinae</taxon>
        <taxon>Stylonychia</taxon>
    </lineage>
</organism>
<dbReference type="InParanoid" id="A0A077ZY74"/>